<reference evidence="2 3" key="1">
    <citation type="submission" date="2022-12" db="EMBL/GenBank/DDBJ databases">
        <authorList>
            <person name="Ruckert C."/>
            <person name="Busche T."/>
            <person name="Kalinowski J."/>
            <person name="Wittmann C."/>
        </authorList>
    </citation>
    <scope>NUCLEOTIDE SEQUENCE [LARGE SCALE GENOMIC DNA]</scope>
    <source>
        <strain evidence="2 3">DSM 40276</strain>
    </source>
</reference>
<dbReference type="EMBL" id="CP114203">
    <property type="protein sequence ID" value="WAU04118.1"/>
    <property type="molecule type" value="Genomic_DNA"/>
</dbReference>
<protein>
    <submittedName>
        <fullName evidence="2">Helix-turn-helix domain-containing protein</fullName>
    </submittedName>
</protein>
<proteinExistence type="predicted"/>
<evidence type="ECO:0000256" key="1">
    <source>
        <dbReference type="SAM" id="MobiDB-lite"/>
    </source>
</evidence>
<evidence type="ECO:0000313" key="2">
    <source>
        <dbReference type="EMBL" id="WAU04118.1"/>
    </source>
</evidence>
<dbReference type="InterPro" id="IPR011990">
    <property type="entry name" value="TPR-like_helical_dom_sf"/>
</dbReference>
<gene>
    <name evidence="2" type="ORF">STRNI_002352</name>
</gene>
<name>A0ABY7IZ55_STRNI</name>
<evidence type="ECO:0000313" key="3">
    <source>
        <dbReference type="Proteomes" id="UP001210169"/>
    </source>
</evidence>
<organism evidence="2 3">
    <name type="scientific">Streptomyces nigrescens</name>
    <dbReference type="NCBI Taxonomy" id="1920"/>
    <lineage>
        <taxon>Bacteria</taxon>
        <taxon>Bacillati</taxon>
        <taxon>Actinomycetota</taxon>
        <taxon>Actinomycetes</taxon>
        <taxon>Kitasatosporales</taxon>
        <taxon>Streptomycetaceae</taxon>
        <taxon>Streptomyces</taxon>
    </lineage>
</organism>
<feature type="region of interest" description="Disordered" evidence="1">
    <location>
        <begin position="442"/>
        <end position="481"/>
    </location>
</feature>
<dbReference type="GeneID" id="301331528"/>
<dbReference type="Gene3D" id="1.25.40.10">
    <property type="entry name" value="Tetratricopeptide repeat domain"/>
    <property type="match status" value="1"/>
</dbReference>
<dbReference type="Proteomes" id="UP001210169">
    <property type="component" value="Chromosome"/>
</dbReference>
<accession>A0ABY7IZ55</accession>
<sequence>MDALPQHPLAIARDLHGLSQSGLAEEIRQAARRRDRRAGTTKQQVSVWERPGGRVPDAWFQQLIADVFGVGHDRVTVLGWPYWLPGNEAPTALGSGTTVAALREAQRRAMLNRRTLVGLAPAALAALAQQWATLDPALASSAADGRPVAPEFVTWLESSVRHLTGMPTVDRQHSAQLLDSYYETVVGLLEKSRCDQVTEARLFTLASSLAQTIGWHRFDHDHHAAAGHYWSAALHAAHQVGDADRGAGVLSDLAYQNIWLGQAGTAIDVLDHALSRTQDATARSLLHLRKARALAMNGDARACRRDLDAAEHALDSATTAPPAWCSWMSPADLAVDSGRCLIDLGESGPALHQISQGVALLPDARDKTRAVFLTYEAESLLRQGEIDHSASIAGEALVLAQRIGSSRCVRQISDLAPGYEPHPKVQGVEQFLSIVRAWHHQEAPHGRRASASTHARTADRRAAHGPSGNALRCGRHHPATL</sequence>
<dbReference type="RefSeq" id="WP_277411233.1">
    <property type="nucleotide sequence ID" value="NZ_CP114203.1"/>
</dbReference>
<keyword evidence="3" id="KW-1185">Reference proteome</keyword>
<dbReference type="InterPro" id="IPR001387">
    <property type="entry name" value="Cro/C1-type_HTH"/>
</dbReference>
<dbReference type="CDD" id="cd00093">
    <property type="entry name" value="HTH_XRE"/>
    <property type="match status" value="1"/>
</dbReference>